<sequence>MASTSAVCGTLPGNFLLLLCWNFRLCSVLQSTKLTSKSNMLLANVCYQMPPFWSHNIVVSSFPDGFVYISLGSLSGDHLDISLHLESLVCLTIIIGSHFGTFSHENWSINHLLNLLEKPKIVLFNSEPQ</sequence>
<feature type="chain" id="PRO_5036491783" evidence="1">
    <location>
        <begin position="32"/>
        <end position="129"/>
    </location>
</feature>
<dbReference type="Proteomes" id="UP000887116">
    <property type="component" value="Unassembled WGS sequence"/>
</dbReference>
<reference evidence="2" key="1">
    <citation type="submission" date="2020-07" db="EMBL/GenBank/DDBJ databases">
        <title>Multicomponent nature underlies the extraordinary mechanical properties of spider dragline silk.</title>
        <authorList>
            <person name="Kono N."/>
            <person name="Nakamura H."/>
            <person name="Mori M."/>
            <person name="Yoshida Y."/>
            <person name="Ohtoshi R."/>
            <person name="Malay A.D."/>
            <person name="Moran D.A.P."/>
            <person name="Tomita M."/>
            <person name="Numata K."/>
            <person name="Arakawa K."/>
        </authorList>
    </citation>
    <scope>NUCLEOTIDE SEQUENCE</scope>
</reference>
<comment type="caution">
    <text evidence="2">The sequence shown here is derived from an EMBL/GenBank/DDBJ whole genome shotgun (WGS) entry which is preliminary data.</text>
</comment>
<evidence type="ECO:0000256" key="1">
    <source>
        <dbReference type="SAM" id="SignalP"/>
    </source>
</evidence>
<name>A0A8X6GJI8_TRICU</name>
<evidence type="ECO:0000313" key="2">
    <source>
        <dbReference type="EMBL" id="GFR05642.1"/>
    </source>
</evidence>
<keyword evidence="1" id="KW-0732">Signal</keyword>
<evidence type="ECO:0000313" key="3">
    <source>
        <dbReference type="Proteomes" id="UP000887116"/>
    </source>
</evidence>
<proteinExistence type="predicted"/>
<gene>
    <name evidence="2" type="ORF">TNCT_223041</name>
</gene>
<accession>A0A8X6GJI8</accession>
<protein>
    <submittedName>
        <fullName evidence="2">Uncharacterized protein</fullName>
    </submittedName>
</protein>
<dbReference type="EMBL" id="BMAO01025873">
    <property type="protein sequence ID" value="GFR05642.1"/>
    <property type="molecule type" value="Genomic_DNA"/>
</dbReference>
<organism evidence="2 3">
    <name type="scientific">Trichonephila clavata</name>
    <name type="common">Joro spider</name>
    <name type="synonym">Nephila clavata</name>
    <dbReference type="NCBI Taxonomy" id="2740835"/>
    <lineage>
        <taxon>Eukaryota</taxon>
        <taxon>Metazoa</taxon>
        <taxon>Ecdysozoa</taxon>
        <taxon>Arthropoda</taxon>
        <taxon>Chelicerata</taxon>
        <taxon>Arachnida</taxon>
        <taxon>Araneae</taxon>
        <taxon>Araneomorphae</taxon>
        <taxon>Entelegynae</taxon>
        <taxon>Araneoidea</taxon>
        <taxon>Nephilidae</taxon>
        <taxon>Trichonephila</taxon>
    </lineage>
</organism>
<dbReference type="AlphaFoldDB" id="A0A8X6GJI8"/>
<keyword evidence="3" id="KW-1185">Reference proteome</keyword>
<feature type="signal peptide" evidence="1">
    <location>
        <begin position="1"/>
        <end position="31"/>
    </location>
</feature>